<feature type="compositionally biased region" description="Basic and acidic residues" evidence="1">
    <location>
        <begin position="1"/>
        <end position="24"/>
    </location>
</feature>
<feature type="compositionally biased region" description="Basic and acidic residues" evidence="1">
    <location>
        <begin position="1088"/>
        <end position="1106"/>
    </location>
</feature>
<dbReference type="EMBL" id="JAZAVK010000075">
    <property type="protein sequence ID" value="KAK7425836.1"/>
    <property type="molecule type" value="Genomic_DNA"/>
</dbReference>
<feature type="compositionally biased region" description="Basic residues" evidence="1">
    <location>
        <begin position="793"/>
        <end position="804"/>
    </location>
</feature>
<feature type="region of interest" description="Disordered" evidence="1">
    <location>
        <begin position="128"/>
        <end position="225"/>
    </location>
</feature>
<feature type="region of interest" description="Disordered" evidence="1">
    <location>
        <begin position="443"/>
        <end position="586"/>
    </location>
</feature>
<name>A0ABR1HZ20_9HYPO</name>
<feature type="compositionally biased region" description="Polar residues" evidence="1">
    <location>
        <begin position="704"/>
        <end position="714"/>
    </location>
</feature>
<feature type="compositionally biased region" description="Polar residues" evidence="1">
    <location>
        <begin position="1137"/>
        <end position="1161"/>
    </location>
</feature>
<protein>
    <recommendedName>
        <fullName evidence="4">RRM domain-containing protein</fullName>
    </recommendedName>
</protein>
<feature type="compositionally biased region" description="Polar residues" evidence="1">
    <location>
        <begin position="638"/>
        <end position="650"/>
    </location>
</feature>
<dbReference type="Proteomes" id="UP001498421">
    <property type="component" value="Unassembled WGS sequence"/>
</dbReference>
<feature type="region of interest" description="Disordered" evidence="1">
    <location>
        <begin position="611"/>
        <end position="919"/>
    </location>
</feature>
<feature type="region of interest" description="Disordered" evidence="1">
    <location>
        <begin position="1002"/>
        <end position="1161"/>
    </location>
</feature>
<gene>
    <name evidence="2" type="ORF">QQZ08_007685</name>
</gene>
<feature type="compositionally biased region" description="Polar residues" evidence="1">
    <location>
        <begin position="141"/>
        <end position="156"/>
    </location>
</feature>
<accession>A0ABR1HZ20</accession>
<feature type="compositionally biased region" description="Polar residues" evidence="1">
    <location>
        <begin position="1042"/>
        <end position="1057"/>
    </location>
</feature>
<feature type="compositionally biased region" description="Polar residues" evidence="1">
    <location>
        <begin position="751"/>
        <end position="779"/>
    </location>
</feature>
<evidence type="ECO:0000256" key="1">
    <source>
        <dbReference type="SAM" id="MobiDB-lite"/>
    </source>
</evidence>
<comment type="caution">
    <text evidence="2">The sequence shown here is derived from an EMBL/GenBank/DDBJ whole genome shotgun (WGS) entry which is preliminary data.</text>
</comment>
<feature type="region of interest" description="Disordered" evidence="1">
    <location>
        <begin position="1"/>
        <end position="44"/>
    </location>
</feature>
<feature type="compositionally biased region" description="Polar residues" evidence="1">
    <location>
        <begin position="815"/>
        <end position="825"/>
    </location>
</feature>
<feature type="region of interest" description="Disordered" evidence="1">
    <location>
        <begin position="336"/>
        <end position="377"/>
    </location>
</feature>
<organism evidence="2 3">
    <name type="scientific">Neonectria magnoliae</name>
    <dbReference type="NCBI Taxonomy" id="2732573"/>
    <lineage>
        <taxon>Eukaryota</taxon>
        <taxon>Fungi</taxon>
        <taxon>Dikarya</taxon>
        <taxon>Ascomycota</taxon>
        <taxon>Pezizomycotina</taxon>
        <taxon>Sordariomycetes</taxon>
        <taxon>Hypocreomycetidae</taxon>
        <taxon>Hypocreales</taxon>
        <taxon>Nectriaceae</taxon>
        <taxon>Neonectria</taxon>
    </lineage>
</organism>
<feature type="compositionally biased region" description="Basic and acidic residues" evidence="1">
    <location>
        <begin position="741"/>
        <end position="750"/>
    </location>
</feature>
<evidence type="ECO:0008006" key="4">
    <source>
        <dbReference type="Google" id="ProtNLM"/>
    </source>
</evidence>
<proteinExistence type="predicted"/>
<feature type="compositionally biased region" description="Polar residues" evidence="1">
    <location>
        <begin position="206"/>
        <end position="225"/>
    </location>
</feature>
<feature type="compositionally biased region" description="Polar residues" evidence="1">
    <location>
        <begin position="837"/>
        <end position="860"/>
    </location>
</feature>
<feature type="compositionally biased region" description="Basic and acidic residues" evidence="1">
    <location>
        <begin position="470"/>
        <end position="480"/>
    </location>
</feature>
<evidence type="ECO:0000313" key="3">
    <source>
        <dbReference type="Proteomes" id="UP001498421"/>
    </source>
</evidence>
<feature type="compositionally biased region" description="Polar residues" evidence="1">
    <location>
        <begin position="554"/>
        <end position="585"/>
    </location>
</feature>
<feature type="compositionally biased region" description="Basic and acidic residues" evidence="1">
    <location>
        <begin position="491"/>
        <end position="512"/>
    </location>
</feature>
<feature type="compositionally biased region" description="Basic and acidic residues" evidence="1">
    <location>
        <begin position="130"/>
        <end position="139"/>
    </location>
</feature>
<feature type="compositionally biased region" description="Polar residues" evidence="1">
    <location>
        <begin position="444"/>
        <end position="454"/>
    </location>
</feature>
<reference evidence="2 3" key="1">
    <citation type="journal article" date="2025" name="Microbiol. Resour. Announc.">
        <title>Draft genome sequences for Neonectria magnoliae and Neonectria punicea, canker pathogens of Liriodendron tulipifera and Acer saccharum in West Virginia.</title>
        <authorList>
            <person name="Petronek H.M."/>
            <person name="Kasson M.T."/>
            <person name="Metheny A.M."/>
            <person name="Stauder C.M."/>
            <person name="Lovett B."/>
            <person name="Lynch S.C."/>
            <person name="Garnas J.R."/>
            <person name="Kasson L.R."/>
            <person name="Stajich J.E."/>
        </authorList>
    </citation>
    <scope>NUCLEOTIDE SEQUENCE [LARGE SCALE GENOMIC DNA]</scope>
    <source>
        <strain evidence="2 3">NRRL 64651</strain>
    </source>
</reference>
<sequence>MEHETRKAYDLPAKPNEHMARMQQDKQSPTQAPSMPPLQYPMAAHPMPQFTRNITVQDHMRVQSMHPHLAATYPAHSSGLIVHPTYGQHAAGYQNNAFNMEHHQQMNSVPLRRQSHHVGGMPSISAASQIDRKDNKEPHWSANNQPRNDNFNNGLPTPNRGAGQRNGPRNMKGNRRGSQSQRSATVHVPQNHGNQGTGQNRRDGTPWNSTWRRPSIGSQSNVCRNSKTSNGSVQYVHCVCEECNNRNCSAYVSVKGSTANQQVLDIQARIKSGLGDRFGLVIDVFPVASRDFTNFIARFAHENSVSEALTFGGGDMPDRGISVTISPVLRSKWTARSREGVIPGDRQRGQQSGYSFPNLGSPPAMNQPLPLAHPNSGSVSQLAHLAQPHAGFSNIQMHNPQLATGGFPNQNYLPAGTQFAQTGFIRPGLPTMPYAMQHHLANSEKVQPQGQRSNSLHHESLSGHRAVLPKKVEIPTKETQKPTPSAAGSESMKKQDSDATRGKSGKPNESKHRGALPKTAKPEGASKSSDKVESGQATQYVTDVGKCDKHPPTTAVNSSEKPVLTLDTTVTASSPGKDQLTTHNRVPSVFTDNEIKERRKAWARISMPLIPCKPKGVSTKAAEIVGDAQQVPKEREVGNSTTGSERSSPSHPCLTPDTDSIRGLSLKKSSEVSAYGEVCNEQSLQTDPVPRPETPLHPEATQKPAASSGQPSDETATKIAIKPFKGPGGTQNKNKQVASGRESRQSDRSGHGTSTLSTPTVSNISLPANKSSETRLASQGGNGINKTGEAPRKNKNKNKNRKKLKQDDSSRPESPATSVAAGTQDPSKEKSPHFLKNTINEGQSSANLISTEDSSETMGTQVPRPRSASPSKRPREESFQKFCSIASKRNKQDSDQTQSTQPDEPFTLKHSEETQVTVPEIDSRVGYRANAGGSLRMRKNRKNRALVTETSVAEQRLDTQLVPPSSDFAFECSNEERPKAINIFYGGADSAKLASPIAKSRLNPEAEDFQSPSRVTIAGTDEKVGDNMASNKVGLVTPPGPQKTSGGSKMTSPSEATPTEDKKGQAPKSGTGAESPTPTATKKPFKSQKRDKAKDQATPTHDEDQAPKTPSKASPVKKELDNDDWPSLPPPRERATSKSSARSLSLWTKKTGSEQSSPAHK</sequence>
<evidence type="ECO:0000313" key="2">
    <source>
        <dbReference type="EMBL" id="KAK7425836.1"/>
    </source>
</evidence>
<keyword evidence="3" id="KW-1185">Reference proteome</keyword>